<keyword evidence="2" id="KW-0479">Metal-binding</keyword>
<evidence type="ECO:0000259" key="8">
    <source>
        <dbReference type="PROSITE" id="PS51880"/>
    </source>
</evidence>
<gene>
    <name evidence="6" type="primary">ychF</name>
    <name evidence="9" type="ordered locus">Spico_1098</name>
</gene>
<dbReference type="InterPro" id="IPR004095">
    <property type="entry name" value="TGS"/>
</dbReference>
<feature type="binding site" evidence="6">
    <location>
        <begin position="12"/>
        <end position="17"/>
    </location>
    <ligand>
        <name>ATP</name>
        <dbReference type="ChEBI" id="CHEBI:30616"/>
    </ligand>
</feature>
<protein>
    <recommendedName>
        <fullName evidence="6">Ribosome-binding ATPase YchF</fullName>
    </recommendedName>
</protein>
<dbReference type="PROSITE" id="PS51880">
    <property type="entry name" value="TGS"/>
    <property type="match status" value="1"/>
</dbReference>
<dbReference type="PIRSF" id="PIRSF006641">
    <property type="entry name" value="CHP00092"/>
    <property type="match status" value="1"/>
</dbReference>
<dbReference type="PRINTS" id="PR00326">
    <property type="entry name" value="GTP1OBG"/>
</dbReference>
<evidence type="ECO:0000256" key="2">
    <source>
        <dbReference type="ARBA" id="ARBA00022723"/>
    </source>
</evidence>
<dbReference type="HOGENOM" id="CLU_018395_0_1_12"/>
<dbReference type="FunFam" id="3.10.20.30:FF:000001">
    <property type="entry name" value="Ribosome-binding ATPase YchF"/>
    <property type="match status" value="1"/>
</dbReference>
<name>F4GKC3_PARC1</name>
<evidence type="ECO:0000256" key="4">
    <source>
        <dbReference type="ARBA" id="ARBA00022840"/>
    </source>
</evidence>
<organism evidence="9 10">
    <name type="scientific">Parasphaerochaeta coccoides (strain ATCC BAA-1237 / DSM 17374 / SPN1)</name>
    <name type="common">Sphaerochaeta coccoides</name>
    <dbReference type="NCBI Taxonomy" id="760011"/>
    <lineage>
        <taxon>Bacteria</taxon>
        <taxon>Pseudomonadati</taxon>
        <taxon>Spirochaetota</taxon>
        <taxon>Spirochaetia</taxon>
        <taxon>Spirochaetales</taxon>
        <taxon>Sphaerochaetaceae</taxon>
        <taxon>Parasphaerochaeta</taxon>
    </lineage>
</organism>
<feature type="domain" description="TGS" evidence="8">
    <location>
        <begin position="279"/>
        <end position="362"/>
    </location>
</feature>
<dbReference type="CDD" id="cd01900">
    <property type="entry name" value="YchF"/>
    <property type="match status" value="1"/>
</dbReference>
<dbReference type="GO" id="GO:0016887">
    <property type="term" value="F:ATP hydrolysis activity"/>
    <property type="evidence" value="ECO:0007669"/>
    <property type="project" value="UniProtKB-UniRule"/>
</dbReference>
<dbReference type="PANTHER" id="PTHR23305">
    <property type="entry name" value="OBG GTPASE FAMILY"/>
    <property type="match status" value="1"/>
</dbReference>
<evidence type="ECO:0000256" key="6">
    <source>
        <dbReference type="HAMAP-Rule" id="MF_00944"/>
    </source>
</evidence>
<dbReference type="CDD" id="cd04867">
    <property type="entry name" value="TGS_YchF_OLA1"/>
    <property type="match status" value="1"/>
</dbReference>
<dbReference type="eggNOG" id="COG0012">
    <property type="taxonomic scope" value="Bacteria"/>
</dbReference>
<dbReference type="AlphaFoldDB" id="F4GKC3"/>
<dbReference type="Gene3D" id="3.10.20.30">
    <property type="match status" value="1"/>
</dbReference>
<dbReference type="KEGG" id="scc:Spico_1098"/>
<dbReference type="FunFam" id="1.10.150.300:FF:000004">
    <property type="entry name" value="Ribosome-binding ATPase YchF"/>
    <property type="match status" value="1"/>
</dbReference>
<dbReference type="InterPro" id="IPR013029">
    <property type="entry name" value="YchF_C"/>
</dbReference>
<dbReference type="GO" id="GO:0005525">
    <property type="term" value="F:GTP binding"/>
    <property type="evidence" value="ECO:0007669"/>
    <property type="project" value="InterPro"/>
</dbReference>
<dbReference type="EMBL" id="CP002659">
    <property type="protein sequence ID" value="AEC02319.1"/>
    <property type="molecule type" value="Genomic_DNA"/>
</dbReference>
<dbReference type="GO" id="GO:0043023">
    <property type="term" value="F:ribosomal large subunit binding"/>
    <property type="evidence" value="ECO:0007669"/>
    <property type="project" value="UniProtKB-UniRule"/>
</dbReference>
<dbReference type="GO" id="GO:0046872">
    <property type="term" value="F:metal ion binding"/>
    <property type="evidence" value="ECO:0007669"/>
    <property type="project" value="UniProtKB-KW"/>
</dbReference>
<dbReference type="GO" id="GO:0005737">
    <property type="term" value="C:cytoplasm"/>
    <property type="evidence" value="ECO:0007669"/>
    <property type="project" value="TreeGrafter"/>
</dbReference>
<dbReference type="Gene3D" id="1.10.150.300">
    <property type="entry name" value="TGS-like domain"/>
    <property type="match status" value="1"/>
</dbReference>
<keyword evidence="10" id="KW-1185">Reference proteome</keyword>
<dbReference type="Pfam" id="PF01926">
    <property type="entry name" value="MMR_HSR1"/>
    <property type="match status" value="1"/>
</dbReference>
<reference evidence="10" key="1">
    <citation type="submission" date="2011-04" db="EMBL/GenBank/DDBJ databases">
        <title>The complete genome of Spirochaeta coccoides DSM 17374.</title>
        <authorList>
            <person name="Lucas S."/>
            <person name="Copeland A."/>
            <person name="Lapidus A."/>
            <person name="Bruce D."/>
            <person name="Goodwin L."/>
            <person name="Pitluck S."/>
            <person name="Peters L."/>
            <person name="Kyrpides N."/>
            <person name="Mavromatis K."/>
            <person name="Pagani I."/>
            <person name="Ivanova N."/>
            <person name="Ovchinnikova G."/>
            <person name="Lu M."/>
            <person name="Detter J.C."/>
            <person name="Tapia R."/>
            <person name="Han C."/>
            <person name="Land M."/>
            <person name="Hauser L."/>
            <person name="Markowitz V."/>
            <person name="Cheng J.-F."/>
            <person name="Hugenholtz P."/>
            <person name="Woyke T."/>
            <person name="Wu D."/>
            <person name="Spring S."/>
            <person name="Schroeder M."/>
            <person name="Brambilla E."/>
            <person name="Klenk H.-P."/>
            <person name="Eisen J.A."/>
        </authorList>
    </citation>
    <scope>NUCLEOTIDE SEQUENCE [LARGE SCALE GENOMIC DNA]</scope>
    <source>
        <strain evidence="10">ATCC BAA-1237 / DSM 17374 / SPN1</strain>
    </source>
</reference>
<evidence type="ECO:0000256" key="5">
    <source>
        <dbReference type="ARBA" id="ARBA00022842"/>
    </source>
</evidence>
<dbReference type="Pfam" id="PF06071">
    <property type="entry name" value="YchF-GTPase_C"/>
    <property type="match status" value="1"/>
</dbReference>
<comment type="function">
    <text evidence="6">ATPase that binds to both the 70S ribosome and the 50S ribosomal subunit in a nucleotide-independent manner.</text>
</comment>
<sequence>MALNCGIVGLPNVGKSTIFSAVTSAPAEAANYPFCTIKPNVGIVTVPDARLDKIVELIPPKKVVPAVVEFVDIAGLVAGASKGEGLGNQFLASIREVGILAHVVRCFEDPDIIHVNNKIDPAGDIETINIELALADLETVEKRLAKQMKLVRTNKDAAREVPLLEKLKAELAEGHPARGLILEDEDKDVVRDFHLITMKPVIYVCNVDENSISEDNEFVKVVRKIASADRSQVVVISGKLESEISAMESAEDRKEFLEASGLEESGLNQLIRTAYKTLGLRTFFTAGSDEDRAWTIRQGDTAPKAAGVIHTDFERGFIRAEVYNCNTLFEMGSEAKVKEAGKLRVEGKEYVVQDGDIMHFRFNV</sequence>
<dbReference type="RefSeq" id="WP_013739714.1">
    <property type="nucleotide sequence ID" value="NC_015436.1"/>
</dbReference>
<reference evidence="9 10" key="2">
    <citation type="journal article" date="2012" name="Stand. Genomic Sci.">
        <title>Complete genome sequence of the termite hindgut bacterium Spirochaeta coccoides type strain (SPN1(T)), reclassification in the genus Sphaerochaeta as Sphaerochaeta coccoides comb. nov. and emendations of the family Spirochaetaceae and the genus Sphaerochaeta.</title>
        <authorList>
            <person name="Abt B."/>
            <person name="Han C."/>
            <person name="Scheuner C."/>
            <person name="Lu M."/>
            <person name="Lapidus A."/>
            <person name="Nolan M."/>
            <person name="Lucas S."/>
            <person name="Hammon N."/>
            <person name="Deshpande S."/>
            <person name="Cheng J.F."/>
            <person name="Tapia R."/>
            <person name="Goodwin L.A."/>
            <person name="Pitluck S."/>
            <person name="Liolios K."/>
            <person name="Pagani I."/>
            <person name="Ivanova N."/>
            <person name="Mavromatis K."/>
            <person name="Mikhailova N."/>
            <person name="Huntemann M."/>
            <person name="Pati A."/>
            <person name="Chen A."/>
            <person name="Palaniappan K."/>
            <person name="Land M."/>
            <person name="Hauser L."/>
            <person name="Brambilla E.M."/>
            <person name="Rohde M."/>
            <person name="Spring S."/>
            <person name="Gronow S."/>
            <person name="Goker M."/>
            <person name="Woyke T."/>
            <person name="Bristow J."/>
            <person name="Eisen J.A."/>
            <person name="Markowitz V."/>
            <person name="Hugenholtz P."/>
            <person name="Kyrpides N.C."/>
            <person name="Klenk H.P."/>
            <person name="Detter J.C."/>
        </authorList>
    </citation>
    <scope>NUCLEOTIDE SEQUENCE [LARGE SCALE GENOMIC DNA]</scope>
    <source>
        <strain evidence="10">ATCC BAA-1237 / DSM 17374 / SPN1</strain>
    </source>
</reference>
<evidence type="ECO:0000313" key="9">
    <source>
        <dbReference type="EMBL" id="AEC02319.1"/>
    </source>
</evidence>
<evidence type="ECO:0000313" key="10">
    <source>
        <dbReference type="Proteomes" id="UP000007939"/>
    </source>
</evidence>
<evidence type="ECO:0000259" key="7">
    <source>
        <dbReference type="PROSITE" id="PS51710"/>
    </source>
</evidence>
<keyword evidence="4 6" id="KW-0067">ATP-binding</keyword>
<proteinExistence type="inferred from homology"/>
<dbReference type="InterPro" id="IPR012675">
    <property type="entry name" value="Beta-grasp_dom_sf"/>
</dbReference>
<dbReference type="STRING" id="760011.Spico_1098"/>
<dbReference type="GO" id="GO:0005524">
    <property type="term" value="F:ATP binding"/>
    <property type="evidence" value="ECO:0007669"/>
    <property type="project" value="UniProtKB-UniRule"/>
</dbReference>
<dbReference type="InterPro" id="IPR006073">
    <property type="entry name" value="GTP-bd"/>
</dbReference>
<comment type="similarity">
    <text evidence="6">Belongs to the TRAFAC class OBG-HflX-like GTPase superfamily. OBG GTPase family. YchF/OLA1 subfamily.</text>
</comment>
<dbReference type="HAMAP" id="MF_00944">
    <property type="entry name" value="YchF_OLA1_ATPase"/>
    <property type="match status" value="1"/>
</dbReference>
<dbReference type="SUPFAM" id="SSF81271">
    <property type="entry name" value="TGS-like"/>
    <property type="match status" value="1"/>
</dbReference>
<dbReference type="PANTHER" id="PTHR23305:SF18">
    <property type="entry name" value="OBG-TYPE G DOMAIN-CONTAINING PROTEIN"/>
    <property type="match status" value="1"/>
</dbReference>
<feature type="domain" description="OBG-type G" evidence="7">
    <location>
        <begin position="3"/>
        <end position="256"/>
    </location>
</feature>
<dbReference type="InterPro" id="IPR031167">
    <property type="entry name" value="G_OBG"/>
</dbReference>
<dbReference type="InterPro" id="IPR027417">
    <property type="entry name" value="P-loop_NTPase"/>
</dbReference>
<keyword evidence="3 6" id="KW-0547">Nucleotide-binding</keyword>
<dbReference type="PROSITE" id="PS51710">
    <property type="entry name" value="G_OBG"/>
    <property type="match status" value="1"/>
</dbReference>
<dbReference type="NCBIfam" id="TIGR00092">
    <property type="entry name" value="redox-regulated ATPase YchF"/>
    <property type="match status" value="1"/>
</dbReference>
<dbReference type="OrthoDB" id="9807318at2"/>
<dbReference type="Proteomes" id="UP000007939">
    <property type="component" value="Chromosome"/>
</dbReference>
<accession>F4GKC3</accession>
<dbReference type="InterPro" id="IPR023192">
    <property type="entry name" value="TGS-like_dom_sf"/>
</dbReference>
<dbReference type="InterPro" id="IPR041706">
    <property type="entry name" value="YchF_N"/>
</dbReference>
<dbReference type="InterPro" id="IPR012676">
    <property type="entry name" value="TGS-like"/>
</dbReference>
<comment type="cofactor">
    <cofactor evidence="1">
        <name>Mg(2+)</name>
        <dbReference type="ChEBI" id="CHEBI:18420"/>
    </cofactor>
</comment>
<evidence type="ECO:0000256" key="1">
    <source>
        <dbReference type="ARBA" id="ARBA00001946"/>
    </source>
</evidence>
<evidence type="ECO:0000256" key="3">
    <source>
        <dbReference type="ARBA" id="ARBA00022741"/>
    </source>
</evidence>
<dbReference type="Gene3D" id="3.40.50.300">
    <property type="entry name" value="P-loop containing nucleotide triphosphate hydrolases"/>
    <property type="match status" value="1"/>
</dbReference>
<keyword evidence="5" id="KW-0460">Magnesium</keyword>
<dbReference type="SUPFAM" id="SSF52540">
    <property type="entry name" value="P-loop containing nucleoside triphosphate hydrolases"/>
    <property type="match status" value="1"/>
</dbReference>
<dbReference type="InterPro" id="IPR004396">
    <property type="entry name" value="ATPase_YchF/OLA1"/>
</dbReference>